<sequence length="124" mass="13984">MTSGSAIIAIDDQVSTESGVDEDQISLTESQKEESKHSDVYFVSRPVYNKSNFFDRYNHEANKDKSCGEKIRSLEPEVSCERFLNVLLSFVPLLSWLPKYKLRRNLLLDIAAGLTIGVMNIPQG</sequence>
<dbReference type="EMBL" id="CACRXK020019185">
    <property type="protein sequence ID" value="CAB4033359.1"/>
    <property type="molecule type" value="Genomic_DNA"/>
</dbReference>
<evidence type="ECO:0000313" key="2">
    <source>
        <dbReference type="Proteomes" id="UP001152795"/>
    </source>
</evidence>
<comment type="caution">
    <text evidence="1">The sequence shown here is derived from an EMBL/GenBank/DDBJ whole genome shotgun (WGS) entry which is preliminary data.</text>
</comment>
<gene>
    <name evidence="1" type="ORF">PACLA_8A056740</name>
</gene>
<dbReference type="InterPro" id="IPR001902">
    <property type="entry name" value="SLC26A/SulP_fam"/>
</dbReference>
<dbReference type="OrthoDB" id="288203at2759"/>
<dbReference type="AlphaFoldDB" id="A0A6S7LJY9"/>
<keyword evidence="2" id="KW-1185">Reference proteome</keyword>
<evidence type="ECO:0000313" key="1">
    <source>
        <dbReference type="EMBL" id="CAB4033359.1"/>
    </source>
</evidence>
<name>A0A6S7LJY9_PARCT</name>
<proteinExistence type="predicted"/>
<dbReference type="PANTHER" id="PTHR11814">
    <property type="entry name" value="SULFATE TRANSPORTER"/>
    <property type="match status" value="1"/>
</dbReference>
<protein>
    <submittedName>
        <fullName evidence="1">Prestin, partial</fullName>
    </submittedName>
</protein>
<dbReference type="Proteomes" id="UP001152795">
    <property type="component" value="Unassembled WGS sequence"/>
</dbReference>
<dbReference type="GO" id="GO:0055085">
    <property type="term" value="P:transmembrane transport"/>
    <property type="evidence" value="ECO:0007669"/>
    <property type="project" value="InterPro"/>
</dbReference>
<organism evidence="1 2">
    <name type="scientific">Paramuricea clavata</name>
    <name type="common">Red gorgonian</name>
    <name type="synonym">Violescent sea-whip</name>
    <dbReference type="NCBI Taxonomy" id="317549"/>
    <lineage>
        <taxon>Eukaryota</taxon>
        <taxon>Metazoa</taxon>
        <taxon>Cnidaria</taxon>
        <taxon>Anthozoa</taxon>
        <taxon>Octocorallia</taxon>
        <taxon>Malacalcyonacea</taxon>
        <taxon>Plexauridae</taxon>
        <taxon>Paramuricea</taxon>
    </lineage>
</organism>
<accession>A0A6S7LJY9</accession>
<reference evidence="1" key="1">
    <citation type="submission" date="2020-04" db="EMBL/GenBank/DDBJ databases">
        <authorList>
            <person name="Alioto T."/>
            <person name="Alioto T."/>
            <person name="Gomez Garrido J."/>
        </authorList>
    </citation>
    <scope>NUCLEOTIDE SEQUENCE</scope>
    <source>
        <strain evidence="1">A484AB</strain>
    </source>
</reference>
<dbReference type="GO" id="GO:0016020">
    <property type="term" value="C:membrane"/>
    <property type="evidence" value="ECO:0007669"/>
    <property type="project" value="InterPro"/>
</dbReference>